<keyword evidence="3" id="KW-1185">Reference proteome</keyword>
<dbReference type="EMBL" id="CM000853">
    <property type="protein sequence ID" value="KRG89451.1"/>
    <property type="molecule type" value="Genomic_DNA"/>
</dbReference>
<sequence>MCIAVFMWQTHPKYPLILLHNRDEFYSRPTEPLAWWEGETILGGKDALGGGTWLGSTRDGRIAFLTNFREVEMLSNPKTRGDLPLRFLQGNKSPEEFAEQVVKEADEYNGFNLVLADICTSSMVYVFNRPNQDHLSLAQVVVTPGIHVLTNAALDAPWPKAERLRHNFKEFIDQYGESDFPIKEMVEKLMTNTVKDEECMLPGIHPPEREQPLSSIFVEAELSSSGHYGTRSSSALFVKSNKEVTFYEKYLEKKQWKDKMVTYKISER</sequence>
<dbReference type="PANTHER" id="PTHR17985">
    <property type="entry name" value="SER/THR-RICH PROTEIN T10 IN DGCR REGION"/>
    <property type="match status" value="1"/>
</dbReference>
<dbReference type="Gramene" id="KRG89451">
    <property type="protein sequence ID" value="KRG89451"/>
    <property type="gene ID" value="GLYMA_20G023900"/>
</dbReference>
<evidence type="ECO:0000313" key="3">
    <source>
        <dbReference type="Proteomes" id="UP000008827"/>
    </source>
</evidence>
<dbReference type="OMA" id="STMVYVF"/>
<dbReference type="OrthoDB" id="191601at2759"/>
<dbReference type="Proteomes" id="UP000008827">
    <property type="component" value="Chromosome 20"/>
</dbReference>
<dbReference type="RefSeq" id="XP_040869072.1">
    <property type="nucleotide sequence ID" value="XM_041013138.1"/>
</dbReference>
<dbReference type="STRING" id="3847.I1NDG8"/>
<dbReference type="GeneID" id="100809528"/>
<reference evidence="1" key="3">
    <citation type="submission" date="2018-07" db="EMBL/GenBank/DDBJ databases">
        <title>WGS assembly of Glycine max.</title>
        <authorList>
            <person name="Schmutz J."/>
            <person name="Cannon S."/>
            <person name="Schlueter J."/>
            <person name="Ma J."/>
            <person name="Mitros T."/>
            <person name="Nelson W."/>
            <person name="Hyten D."/>
            <person name="Song Q."/>
            <person name="Thelen J."/>
            <person name="Cheng J."/>
            <person name="Xu D."/>
            <person name="Hellsten U."/>
            <person name="May G."/>
            <person name="Yu Y."/>
            <person name="Sakurai T."/>
            <person name="Umezawa T."/>
            <person name="Bhattacharyya M."/>
            <person name="Sandhu D."/>
            <person name="Valliyodan B."/>
            <person name="Lindquist E."/>
            <person name="Peto M."/>
            <person name="Grant D."/>
            <person name="Shu S."/>
            <person name="Goodstein D."/>
            <person name="Barry K."/>
            <person name="Futrell-Griggs M."/>
            <person name="Abernathy B."/>
            <person name="Du J."/>
            <person name="Tian Z."/>
            <person name="Zhu L."/>
            <person name="Gill N."/>
            <person name="Joshi T."/>
            <person name="Libault M."/>
            <person name="Sethuraman A."/>
            <person name="Zhang X."/>
            <person name="Shinozaki K."/>
            <person name="Nguyen H."/>
            <person name="Wing R."/>
            <person name="Cregan P."/>
            <person name="Specht J."/>
            <person name="Grimwood J."/>
            <person name="Rokhsar D."/>
            <person name="Stacey G."/>
            <person name="Shoemaker R."/>
            <person name="Jackson S."/>
        </authorList>
    </citation>
    <scope>NUCLEOTIDE SEQUENCE</scope>
    <source>
        <tissue evidence="1">Callus</tissue>
    </source>
</reference>
<dbReference type="HOGENOM" id="CLU_047037_1_1_1"/>
<dbReference type="InterPro" id="IPR008551">
    <property type="entry name" value="TANGO2"/>
</dbReference>
<accession>I1NDG8</accession>
<proteinExistence type="predicted"/>
<dbReference type="PaxDb" id="3847-GLYMA20G02900.1"/>
<dbReference type="EnsemblPlants" id="KRG89451">
    <property type="protein sequence ID" value="KRG89451"/>
    <property type="gene ID" value="GLYMA_20G023900"/>
</dbReference>
<dbReference type="PANTHER" id="PTHR17985:SF16">
    <property type="entry name" value="TRANSPORT_GOLGI ORGANIZATION-LIKE PROTEIN (DUF833)"/>
    <property type="match status" value="1"/>
</dbReference>
<dbReference type="SMR" id="I1NDG8"/>
<evidence type="ECO:0000313" key="2">
    <source>
        <dbReference type="EnsemblPlants" id="KRG89451"/>
    </source>
</evidence>
<dbReference type="ExpressionAtlas" id="I1NDG8">
    <property type="expression patterns" value="baseline and differential"/>
</dbReference>
<evidence type="ECO:0000313" key="1">
    <source>
        <dbReference type="EMBL" id="KRG89451.1"/>
    </source>
</evidence>
<dbReference type="eggNOG" id="KOG2342">
    <property type="taxonomic scope" value="Eukaryota"/>
</dbReference>
<name>I1NDG8_SOYBN</name>
<evidence type="ECO:0008006" key="4">
    <source>
        <dbReference type="Google" id="ProtNLM"/>
    </source>
</evidence>
<reference evidence="1 2" key="1">
    <citation type="journal article" date="2010" name="Nature">
        <title>Genome sequence of the palaeopolyploid soybean.</title>
        <authorList>
            <person name="Schmutz J."/>
            <person name="Cannon S.B."/>
            <person name="Schlueter J."/>
            <person name="Ma J."/>
            <person name="Mitros T."/>
            <person name="Nelson W."/>
            <person name="Hyten D.L."/>
            <person name="Song Q."/>
            <person name="Thelen J.J."/>
            <person name="Cheng J."/>
            <person name="Xu D."/>
            <person name="Hellsten U."/>
            <person name="May G.D."/>
            <person name="Yu Y."/>
            <person name="Sakurai T."/>
            <person name="Umezawa T."/>
            <person name="Bhattacharyya M.K."/>
            <person name="Sandhu D."/>
            <person name="Valliyodan B."/>
            <person name="Lindquist E."/>
            <person name="Peto M."/>
            <person name="Grant D."/>
            <person name="Shu S."/>
            <person name="Goodstein D."/>
            <person name="Barry K."/>
            <person name="Futrell-Griggs M."/>
            <person name="Abernathy B."/>
            <person name="Du J."/>
            <person name="Tian Z."/>
            <person name="Zhu L."/>
            <person name="Gill N."/>
            <person name="Joshi T."/>
            <person name="Libault M."/>
            <person name="Sethuraman A."/>
            <person name="Zhang X.-C."/>
            <person name="Shinozaki K."/>
            <person name="Nguyen H.T."/>
            <person name="Wing R.A."/>
            <person name="Cregan P."/>
            <person name="Specht J."/>
            <person name="Grimwood J."/>
            <person name="Rokhsar D."/>
            <person name="Stacey G."/>
            <person name="Shoemaker R.C."/>
            <person name="Jackson S.A."/>
        </authorList>
    </citation>
    <scope>NUCLEOTIDE SEQUENCE [LARGE SCALE GENOMIC DNA]</scope>
    <source>
        <strain evidence="2">cv. Williams 82</strain>
        <tissue evidence="1">Callus</tissue>
    </source>
</reference>
<reference evidence="2" key="2">
    <citation type="submission" date="2018-02" db="UniProtKB">
        <authorList>
            <consortium name="EnsemblPlants"/>
        </authorList>
    </citation>
    <scope>IDENTIFICATION</scope>
    <source>
        <strain evidence="2">Williams 82</strain>
    </source>
</reference>
<gene>
    <name evidence="2" type="primary">LOC100809528</name>
    <name evidence="1" type="ORF">GLYMA_20G023900</name>
</gene>
<organism evidence="1">
    <name type="scientific">Glycine max</name>
    <name type="common">Soybean</name>
    <name type="synonym">Glycine hispida</name>
    <dbReference type="NCBI Taxonomy" id="3847"/>
    <lineage>
        <taxon>Eukaryota</taxon>
        <taxon>Viridiplantae</taxon>
        <taxon>Streptophyta</taxon>
        <taxon>Embryophyta</taxon>
        <taxon>Tracheophyta</taxon>
        <taxon>Spermatophyta</taxon>
        <taxon>Magnoliopsida</taxon>
        <taxon>eudicotyledons</taxon>
        <taxon>Gunneridae</taxon>
        <taxon>Pentapetalae</taxon>
        <taxon>rosids</taxon>
        <taxon>fabids</taxon>
        <taxon>Fabales</taxon>
        <taxon>Fabaceae</taxon>
        <taxon>Papilionoideae</taxon>
        <taxon>50 kb inversion clade</taxon>
        <taxon>NPAAA clade</taxon>
        <taxon>indigoferoid/millettioid clade</taxon>
        <taxon>Phaseoleae</taxon>
        <taxon>Glycine</taxon>
        <taxon>Glycine subgen. Soja</taxon>
    </lineage>
</organism>
<dbReference type="AlphaFoldDB" id="I1NDG8"/>
<dbReference type="Pfam" id="PF05742">
    <property type="entry name" value="TANGO2"/>
    <property type="match status" value="1"/>
</dbReference>
<protein>
    <recommendedName>
        <fullName evidence="4">Transport and Golgi organization protein 2 homolog</fullName>
    </recommendedName>
</protein>